<evidence type="ECO:0000259" key="11">
    <source>
        <dbReference type="PROSITE" id="PS50929"/>
    </source>
</evidence>
<dbReference type="PANTHER" id="PTHR11384">
    <property type="entry name" value="ATP-BINDING CASSETTE, SUB-FAMILY D MEMBER"/>
    <property type="match status" value="1"/>
</dbReference>
<dbReference type="InterPro" id="IPR003439">
    <property type="entry name" value="ABC_transporter-like_ATP-bd"/>
</dbReference>
<evidence type="ECO:0000256" key="7">
    <source>
        <dbReference type="ARBA" id="ARBA00022989"/>
    </source>
</evidence>
<dbReference type="SUPFAM" id="SSF90123">
    <property type="entry name" value="ABC transporter transmembrane region"/>
    <property type="match status" value="1"/>
</dbReference>
<dbReference type="PROSITE" id="PS50929">
    <property type="entry name" value="ABC_TM1F"/>
    <property type="match status" value="1"/>
</dbReference>
<gene>
    <name evidence="12" type="primary">bacA_2</name>
    <name evidence="12" type="ORF">VVAX_05979</name>
</gene>
<feature type="domain" description="ABC transporter" evidence="10">
    <location>
        <begin position="330"/>
        <end position="554"/>
    </location>
</feature>
<dbReference type="InterPro" id="IPR011527">
    <property type="entry name" value="ABC1_TM_dom"/>
</dbReference>
<keyword evidence="2" id="KW-0813">Transport</keyword>
<dbReference type="CDD" id="cd03223">
    <property type="entry name" value="ABCD_peroxisomal_ALDP"/>
    <property type="match status" value="1"/>
</dbReference>
<dbReference type="GO" id="GO:0016887">
    <property type="term" value="F:ATP hydrolysis activity"/>
    <property type="evidence" value="ECO:0007669"/>
    <property type="project" value="InterPro"/>
</dbReference>
<organism evidence="12">
    <name type="scientific">Variovorax paradoxus</name>
    <dbReference type="NCBI Taxonomy" id="34073"/>
    <lineage>
        <taxon>Bacteria</taxon>
        <taxon>Pseudomonadati</taxon>
        <taxon>Pseudomonadota</taxon>
        <taxon>Betaproteobacteria</taxon>
        <taxon>Burkholderiales</taxon>
        <taxon>Comamonadaceae</taxon>
        <taxon>Variovorax</taxon>
    </lineage>
</organism>
<feature type="transmembrane region" description="Helical" evidence="9">
    <location>
        <begin position="229"/>
        <end position="247"/>
    </location>
</feature>
<protein>
    <submittedName>
        <fullName evidence="12">Vitamin B12 transport ATP-binding protein BacA</fullName>
    </submittedName>
</protein>
<dbReference type="InterPro" id="IPR050835">
    <property type="entry name" value="ABC_transporter_sub-D"/>
</dbReference>
<dbReference type="GO" id="GO:0005886">
    <property type="term" value="C:plasma membrane"/>
    <property type="evidence" value="ECO:0007669"/>
    <property type="project" value="UniProtKB-SubCell"/>
</dbReference>
<proteinExistence type="predicted"/>
<dbReference type="SUPFAM" id="SSF52540">
    <property type="entry name" value="P-loop containing nucleoside triphosphate hydrolases"/>
    <property type="match status" value="1"/>
</dbReference>
<dbReference type="GO" id="GO:0140359">
    <property type="term" value="F:ABC-type transporter activity"/>
    <property type="evidence" value="ECO:0007669"/>
    <property type="project" value="InterPro"/>
</dbReference>
<evidence type="ECO:0000256" key="4">
    <source>
        <dbReference type="ARBA" id="ARBA00022692"/>
    </source>
</evidence>
<dbReference type="InterPro" id="IPR036640">
    <property type="entry name" value="ABC1_TM_sf"/>
</dbReference>
<dbReference type="Pfam" id="PF06472">
    <property type="entry name" value="ABC_membrane_2"/>
    <property type="match status" value="1"/>
</dbReference>
<keyword evidence="4 9" id="KW-0812">Transmembrane</keyword>
<dbReference type="InterPro" id="IPR003593">
    <property type="entry name" value="AAA+_ATPase"/>
</dbReference>
<dbReference type="GO" id="GO:0005524">
    <property type="term" value="F:ATP binding"/>
    <property type="evidence" value="ECO:0007669"/>
    <property type="project" value="UniProtKB-KW"/>
</dbReference>
<reference evidence="12" key="1">
    <citation type="submission" date="2019-12" db="EMBL/GenBank/DDBJ databases">
        <authorList>
            <person name="Cremers G."/>
        </authorList>
    </citation>
    <scope>NUCLEOTIDE SEQUENCE</scope>
    <source>
        <strain evidence="12">Vvax</strain>
    </source>
</reference>
<evidence type="ECO:0000256" key="8">
    <source>
        <dbReference type="ARBA" id="ARBA00023136"/>
    </source>
</evidence>
<evidence type="ECO:0000256" key="3">
    <source>
        <dbReference type="ARBA" id="ARBA00022475"/>
    </source>
</evidence>
<accession>A0A679JGY3</accession>
<dbReference type="Gene3D" id="1.20.1560.10">
    <property type="entry name" value="ABC transporter type 1, transmembrane domain"/>
    <property type="match status" value="1"/>
</dbReference>
<evidence type="ECO:0000256" key="1">
    <source>
        <dbReference type="ARBA" id="ARBA00004651"/>
    </source>
</evidence>
<evidence type="ECO:0000256" key="5">
    <source>
        <dbReference type="ARBA" id="ARBA00022741"/>
    </source>
</evidence>
<keyword evidence="8 9" id="KW-0472">Membrane</keyword>
<dbReference type="Pfam" id="PF00005">
    <property type="entry name" value="ABC_tran"/>
    <property type="match status" value="1"/>
</dbReference>
<dbReference type="AlphaFoldDB" id="A0A679JGY3"/>
<feature type="transmembrane region" description="Helical" evidence="9">
    <location>
        <begin position="36"/>
        <end position="57"/>
    </location>
</feature>
<dbReference type="InterPro" id="IPR027417">
    <property type="entry name" value="P-loop_NTPase"/>
</dbReference>
<evidence type="ECO:0000256" key="2">
    <source>
        <dbReference type="ARBA" id="ARBA00022448"/>
    </source>
</evidence>
<feature type="domain" description="ABC transmembrane type-1" evidence="11">
    <location>
        <begin position="21"/>
        <end position="282"/>
    </location>
</feature>
<evidence type="ECO:0000256" key="9">
    <source>
        <dbReference type="SAM" id="Phobius"/>
    </source>
</evidence>
<dbReference type="PROSITE" id="PS50893">
    <property type="entry name" value="ABC_TRANSPORTER_2"/>
    <property type="match status" value="1"/>
</dbReference>
<feature type="transmembrane region" description="Helical" evidence="9">
    <location>
        <begin position="138"/>
        <end position="157"/>
    </location>
</feature>
<feature type="transmembrane region" description="Helical" evidence="9">
    <location>
        <begin position="113"/>
        <end position="132"/>
    </location>
</feature>
<dbReference type="Gene3D" id="3.40.50.300">
    <property type="entry name" value="P-loop containing nucleotide triphosphate hydrolases"/>
    <property type="match status" value="1"/>
</dbReference>
<keyword evidence="6 12" id="KW-0067">ATP-binding</keyword>
<sequence length="556" mass="61770">MGLMLLDTQLAVMLVAKTGELTSALAAKDADRFWVAVRASLIVLAMAVPVYAFYYFMRDSFANQWRKWLTGRFLDGYLSQRRYYHLSADPDIDNPDQRIAEDINTFTGRSINFLLVVLGSAMQLVAFSAVLWGISKVLVGFLAIYAIVGTVVALWLFGQPLIHLNFWQLKREADFRFDLMRLRENAESIAFYRGEPQERAQIDRRFEDVYENYDKLIKKQRNLNLYQRAYSQLTLVLPVVILAQAVLSGELEVGRATQAVAAFAAVLTAVTVIVDNFESLSRFVAGIGRLDVLAKAVALPQRADRPVEGTAASTSGEEQRINLHEEGEALLIESLTLRTPGAGRVLLQELELEMKPGDGLLITGPSGSGKSSLLRAIAGLWDHGSGTVRRLPLQSLMFLPQRPYMPAGSLRQQLLYPSRDIEGVTDERLAGILAEVQLPDLVARVGGLEAVQHWDKVLSMGEQQRLSFARVLVHAPRFVILDEATSALDDENEAALYARVKQEGATLISIAHREAVVPFHTQVLRFDGDGRWVLQEADAYMAARRSEAARDVEAAA</sequence>
<name>A0A679JGY3_VARPD</name>
<keyword evidence="7 9" id="KW-1133">Transmembrane helix</keyword>
<evidence type="ECO:0000259" key="10">
    <source>
        <dbReference type="PROSITE" id="PS50893"/>
    </source>
</evidence>
<evidence type="ECO:0000313" key="12">
    <source>
        <dbReference type="EMBL" id="CAA2109708.1"/>
    </source>
</evidence>
<dbReference type="PANTHER" id="PTHR11384:SF59">
    <property type="entry name" value="LYSOSOMAL COBALAMIN TRANSPORTER ABCD4"/>
    <property type="match status" value="1"/>
</dbReference>
<dbReference type="EMBL" id="LR743508">
    <property type="protein sequence ID" value="CAA2109708.1"/>
    <property type="molecule type" value="Genomic_DNA"/>
</dbReference>
<dbReference type="SMART" id="SM00382">
    <property type="entry name" value="AAA"/>
    <property type="match status" value="1"/>
</dbReference>
<keyword evidence="5" id="KW-0547">Nucleotide-binding</keyword>
<keyword evidence="3" id="KW-1003">Cell membrane</keyword>
<evidence type="ECO:0000256" key="6">
    <source>
        <dbReference type="ARBA" id="ARBA00022840"/>
    </source>
</evidence>
<comment type="subcellular location">
    <subcellularLocation>
        <location evidence="1">Cell membrane</location>
        <topology evidence="1">Multi-pass membrane protein</topology>
    </subcellularLocation>
</comment>